<gene>
    <name evidence="4" type="ORF">FHD67_15135</name>
</gene>
<dbReference type="Gene3D" id="2.60.40.10">
    <property type="entry name" value="Immunoglobulins"/>
    <property type="match status" value="1"/>
</dbReference>
<reference evidence="4 5" key="1">
    <citation type="submission" date="2019-06" db="EMBL/GenBank/DDBJ databases">
        <authorList>
            <person name="Li J."/>
        </authorList>
    </citation>
    <scope>NUCLEOTIDE SEQUENCE [LARGE SCALE GENOMIC DNA]</scope>
    <source>
        <strain evidence="4 5">CGMCC 1.8012</strain>
    </source>
</reference>
<feature type="signal peptide" evidence="1">
    <location>
        <begin position="1"/>
        <end position="18"/>
    </location>
</feature>
<evidence type="ECO:0000313" key="5">
    <source>
        <dbReference type="Proteomes" id="UP000304880"/>
    </source>
</evidence>
<dbReference type="RefSeq" id="WP_139599180.1">
    <property type="nucleotide sequence ID" value="NZ_VDDC01000029.1"/>
</dbReference>
<evidence type="ECO:0000259" key="2">
    <source>
        <dbReference type="Pfam" id="PF08770"/>
    </source>
</evidence>
<dbReference type="InterPro" id="IPR014756">
    <property type="entry name" value="Ig_E-set"/>
</dbReference>
<feature type="domain" description="Sulphur oxidation protein SoxZ" evidence="2">
    <location>
        <begin position="174"/>
        <end position="254"/>
    </location>
</feature>
<proteinExistence type="predicted"/>
<dbReference type="AlphaFoldDB" id="A0A5C4R3F2"/>
<dbReference type="Pfam" id="PF13501">
    <property type="entry name" value="SoxY"/>
    <property type="match status" value="1"/>
</dbReference>
<feature type="chain" id="PRO_5022969691" evidence="1">
    <location>
        <begin position="19"/>
        <end position="264"/>
    </location>
</feature>
<protein>
    <submittedName>
        <fullName evidence="4">Quinoprotein dehydrogenase-associated SoxYZ-like carrier</fullName>
    </submittedName>
</protein>
<name>A0A5C4R3F2_9RHOB</name>
<evidence type="ECO:0000256" key="1">
    <source>
        <dbReference type="SAM" id="SignalP"/>
    </source>
</evidence>
<feature type="domain" description="Ig-like SoxY" evidence="3">
    <location>
        <begin position="42"/>
        <end position="142"/>
    </location>
</feature>
<sequence length="264" mass="28496">MRLWLTLTAALLAAPAMAQDNALQPSPTWEDLRGAVMDLDSDPPQDATVLDLDAPTRAHDAAIVPIRLTQAADAPAIDALTLVIDENPAPVAAEYAFGPALMPLDFEVRVRVDSYSDVRAIATQADGTQVMAGRFVKAAGGCSAPAGKDMAATKATMGQMRWRSEVQDGAEIGTLMIRHPNFSGLQRDQVTLLNIPAHFIDRLDVRQGDALLFSMAAGISVSEDPVFRFRYQPDGQPINIRVEDTDGNVWTESFPPGERTVNKS</sequence>
<dbReference type="InterPro" id="IPR030831">
    <property type="entry name" value="Fuse-rel_SoxYZ"/>
</dbReference>
<dbReference type="Proteomes" id="UP000304880">
    <property type="component" value="Unassembled WGS sequence"/>
</dbReference>
<dbReference type="EMBL" id="VDDC01000029">
    <property type="protein sequence ID" value="TNH38439.1"/>
    <property type="molecule type" value="Genomic_DNA"/>
</dbReference>
<dbReference type="NCBIfam" id="TIGR04557">
    <property type="entry name" value="fuse_rel_SoxYZ"/>
    <property type="match status" value="1"/>
</dbReference>
<organism evidence="4 5">
    <name type="scientific">Paracoccus haeundaensis</name>
    <dbReference type="NCBI Taxonomy" id="225362"/>
    <lineage>
        <taxon>Bacteria</taxon>
        <taxon>Pseudomonadati</taxon>
        <taxon>Pseudomonadota</taxon>
        <taxon>Alphaproteobacteria</taxon>
        <taxon>Rhodobacterales</taxon>
        <taxon>Paracoccaceae</taxon>
        <taxon>Paracoccus</taxon>
    </lineage>
</organism>
<accession>A0A5C4R3F2</accession>
<dbReference type="InterPro" id="IPR038162">
    <property type="entry name" value="SoxY_sf"/>
</dbReference>
<dbReference type="Pfam" id="PF08770">
    <property type="entry name" value="SoxZ"/>
    <property type="match status" value="1"/>
</dbReference>
<dbReference type="InterPro" id="IPR013783">
    <property type="entry name" value="Ig-like_fold"/>
</dbReference>
<dbReference type="Gene3D" id="2.60.40.2470">
    <property type="entry name" value="SoxY domain"/>
    <property type="match status" value="1"/>
</dbReference>
<evidence type="ECO:0000313" key="4">
    <source>
        <dbReference type="EMBL" id="TNH38439.1"/>
    </source>
</evidence>
<dbReference type="InterPro" id="IPR032711">
    <property type="entry name" value="SoxY"/>
</dbReference>
<comment type="caution">
    <text evidence="4">The sequence shown here is derived from an EMBL/GenBank/DDBJ whole genome shotgun (WGS) entry which is preliminary data.</text>
</comment>
<evidence type="ECO:0000259" key="3">
    <source>
        <dbReference type="Pfam" id="PF13501"/>
    </source>
</evidence>
<dbReference type="InterPro" id="IPR014880">
    <property type="entry name" value="SoxZ_dom"/>
</dbReference>
<keyword evidence="1" id="KW-0732">Signal</keyword>
<dbReference type="SUPFAM" id="SSF81296">
    <property type="entry name" value="E set domains"/>
    <property type="match status" value="1"/>
</dbReference>
<keyword evidence="5" id="KW-1185">Reference proteome</keyword>